<proteinExistence type="predicted"/>
<keyword evidence="1" id="KW-0812">Transmembrane</keyword>
<feature type="transmembrane region" description="Helical" evidence="1">
    <location>
        <begin position="32"/>
        <end position="47"/>
    </location>
</feature>
<evidence type="ECO:0000313" key="2">
    <source>
        <dbReference type="EMBL" id="TXI32753.1"/>
    </source>
</evidence>
<protein>
    <submittedName>
        <fullName evidence="2">Uncharacterized protein</fullName>
    </submittedName>
</protein>
<accession>A0A5C7W6J9</accession>
<comment type="caution">
    <text evidence="2">The sequence shown here is derived from an EMBL/GenBank/DDBJ whole genome shotgun (WGS) entry which is preliminary data.</text>
</comment>
<organism evidence="2 3">
    <name type="scientific">Aquipseudomonas alcaligenes</name>
    <name type="common">Pseudomonas alcaligenes</name>
    <dbReference type="NCBI Taxonomy" id="43263"/>
    <lineage>
        <taxon>Bacteria</taxon>
        <taxon>Pseudomonadati</taxon>
        <taxon>Pseudomonadota</taxon>
        <taxon>Gammaproteobacteria</taxon>
        <taxon>Pseudomonadales</taxon>
        <taxon>Pseudomonadaceae</taxon>
        <taxon>Aquipseudomonas</taxon>
    </lineage>
</organism>
<name>A0A5C7W6J9_AQUAC</name>
<feature type="transmembrane region" description="Helical" evidence="1">
    <location>
        <begin position="59"/>
        <end position="79"/>
    </location>
</feature>
<sequence>MKIVWGLVIGISILHYAVMGYAGDYPSREAEHLMSWAFALMLAYWCLADAKRRGYHRPYEFGAFLFFLWPVVLPAYLLHTRGWRGLPLCAGLFVLALLPWLSGAAAYYAY</sequence>
<evidence type="ECO:0000313" key="3">
    <source>
        <dbReference type="Proteomes" id="UP000321110"/>
    </source>
</evidence>
<reference evidence="2 3" key="1">
    <citation type="submission" date="2018-09" db="EMBL/GenBank/DDBJ databases">
        <title>Metagenome Assembled Genomes from an Advanced Water Purification Facility.</title>
        <authorList>
            <person name="Stamps B.W."/>
            <person name="Spear J.R."/>
        </authorList>
    </citation>
    <scope>NUCLEOTIDE SEQUENCE [LARGE SCALE GENOMIC DNA]</scope>
    <source>
        <strain evidence="2">Bin_52_1</strain>
    </source>
</reference>
<gene>
    <name evidence="2" type="ORF">E6Q69_08260</name>
</gene>
<dbReference type="EMBL" id="SSFO01000137">
    <property type="protein sequence ID" value="TXI32753.1"/>
    <property type="molecule type" value="Genomic_DNA"/>
</dbReference>
<keyword evidence="1" id="KW-0472">Membrane</keyword>
<dbReference type="AlphaFoldDB" id="A0A5C7W6J9"/>
<keyword evidence="1" id="KW-1133">Transmembrane helix</keyword>
<evidence type="ECO:0000256" key="1">
    <source>
        <dbReference type="SAM" id="Phobius"/>
    </source>
</evidence>
<feature type="transmembrane region" description="Helical" evidence="1">
    <location>
        <begin position="85"/>
        <end position="109"/>
    </location>
</feature>
<dbReference type="Proteomes" id="UP000321110">
    <property type="component" value="Unassembled WGS sequence"/>
</dbReference>